<evidence type="ECO:0000256" key="1">
    <source>
        <dbReference type="SAM" id="MobiDB-lite"/>
    </source>
</evidence>
<feature type="region of interest" description="Disordered" evidence="1">
    <location>
        <begin position="87"/>
        <end position="111"/>
    </location>
</feature>
<proteinExistence type="predicted"/>
<reference evidence="3 4" key="2">
    <citation type="submission" date="2015-05" db="EMBL/GenBank/DDBJ databases">
        <title>Distinctive expansion of gene families associated with plant cell wall degradation and secondary metabolism in the genomes of grapevine trunk pathogens.</title>
        <authorList>
            <person name="Lawrence D.P."/>
            <person name="Travadon R."/>
            <person name="Rolshausen P.E."/>
            <person name="Baumgartner K."/>
        </authorList>
    </citation>
    <scope>NUCLEOTIDE SEQUENCE [LARGE SCALE GENOMIC DNA]</scope>
    <source>
        <strain evidence="3">DS831</strain>
    </source>
</reference>
<keyword evidence="2" id="KW-0732">Signal</keyword>
<reference evidence="3 4" key="1">
    <citation type="submission" date="2015-03" db="EMBL/GenBank/DDBJ databases">
        <authorList>
            <person name="Morales-Cruz A."/>
            <person name="Amrine K.C."/>
            <person name="Cantu D."/>
        </authorList>
    </citation>
    <scope>NUCLEOTIDE SEQUENCE [LARGE SCALE GENOMIC DNA]</scope>
    <source>
        <strain evidence="3">DS831</strain>
    </source>
</reference>
<sequence length="238" mass="25511">MMSSTLTTLAIGLLALLPTPGAADSSLHYRLRARVTGPKNATTPPVDGWALEVQRLGVPTRLPPDYMWGVLINATSSPSRGGDIFYHQQQQQPSSANSTGGAHIRTDAPNNAGEVTPFGITALTGSRDYPMDGVEMAAVRYINVPKEEVLDIADGDGVPYLYKPAANGTFAACSGLYREWATLYWIDVGEYGTDPVYTTGADYQECTPIELMPECADEGPSYDGLEERACVADVMAVL</sequence>
<evidence type="ECO:0000256" key="2">
    <source>
        <dbReference type="SAM" id="SignalP"/>
    </source>
</evidence>
<dbReference type="EMBL" id="LAQI01000405">
    <property type="protein sequence ID" value="KKY13113.1"/>
    <property type="molecule type" value="Genomic_DNA"/>
</dbReference>
<organism evidence="3 4">
    <name type="scientific">Diplodia seriata</name>
    <dbReference type="NCBI Taxonomy" id="420778"/>
    <lineage>
        <taxon>Eukaryota</taxon>
        <taxon>Fungi</taxon>
        <taxon>Dikarya</taxon>
        <taxon>Ascomycota</taxon>
        <taxon>Pezizomycotina</taxon>
        <taxon>Dothideomycetes</taxon>
        <taxon>Dothideomycetes incertae sedis</taxon>
        <taxon>Botryosphaeriales</taxon>
        <taxon>Botryosphaeriaceae</taxon>
        <taxon>Diplodia</taxon>
    </lineage>
</organism>
<evidence type="ECO:0008006" key="5">
    <source>
        <dbReference type="Google" id="ProtNLM"/>
    </source>
</evidence>
<comment type="caution">
    <text evidence="3">The sequence shown here is derived from an EMBL/GenBank/DDBJ whole genome shotgun (WGS) entry which is preliminary data.</text>
</comment>
<feature type="compositionally biased region" description="Polar residues" evidence="1">
    <location>
        <begin position="87"/>
        <end position="100"/>
    </location>
</feature>
<name>A0A0G2FMC8_9PEZI</name>
<gene>
    <name evidence="3" type="ORF">UCDDS831_g09317</name>
</gene>
<evidence type="ECO:0000313" key="4">
    <source>
        <dbReference type="Proteomes" id="UP000034182"/>
    </source>
</evidence>
<dbReference type="AlphaFoldDB" id="A0A0G2FMC8"/>
<feature type="signal peptide" evidence="2">
    <location>
        <begin position="1"/>
        <end position="23"/>
    </location>
</feature>
<accession>A0A0G2FMC8</accession>
<feature type="chain" id="PRO_5002544282" description="Cell wall protein" evidence="2">
    <location>
        <begin position="24"/>
        <end position="238"/>
    </location>
</feature>
<protein>
    <recommendedName>
        <fullName evidence="5">Cell wall protein</fullName>
    </recommendedName>
</protein>
<evidence type="ECO:0000313" key="3">
    <source>
        <dbReference type="EMBL" id="KKY13113.1"/>
    </source>
</evidence>
<dbReference type="Proteomes" id="UP000034182">
    <property type="component" value="Unassembled WGS sequence"/>
</dbReference>